<evidence type="ECO:0000256" key="5">
    <source>
        <dbReference type="ARBA" id="ARBA00022833"/>
    </source>
</evidence>
<dbReference type="PANTHER" id="PTHR11705:SF143">
    <property type="entry name" value="SLL0236 PROTEIN"/>
    <property type="match status" value="1"/>
</dbReference>
<dbReference type="Pfam" id="PF00246">
    <property type="entry name" value="Peptidase_M14"/>
    <property type="match status" value="1"/>
</dbReference>
<evidence type="ECO:0000256" key="4">
    <source>
        <dbReference type="ARBA" id="ARBA00022801"/>
    </source>
</evidence>
<dbReference type="SMART" id="SM00631">
    <property type="entry name" value="Zn_pept"/>
    <property type="match status" value="1"/>
</dbReference>
<keyword evidence="9" id="KW-1133">Transmembrane helix</keyword>
<keyword evidence="5" id="KW-0862">Zinc</keyword>
<dbReference type="InterPro" id="IPR000834">
    <property type="entry name" value="Peptidase_M14"/>
</dbReference>
<comment type="caution">
    <text evidence="7">Lacks conserved residue(s) required for the propagation of feature annotation.</text>
</comment>
<organism evidence="12 13">
    <name type="scientific">Blepharisma stoltei</name>
    <dbReference type="NCBI Taxonomy" id="1481888"/>
    <lineage>
        <taxon>Eukaryota</taxon>
        <taxon>Sar</taxon>
        <taxon>Alveolata</taxon>
        <taxon>Ciliophora</taxon>
        <taxon>Postciliodesmatophora</taxon>
        <taxon>Heterotrichea</taxon>
        <taxon>Heterotrichida</taxon>
        <taxon>Blepharismidae</taxon>
        <taxon>Blepharisma</taxon>
    </lineage>
</organism>
<evidence type="ECO:0000256" key="7">
    <source>
        <dbReference type="PROSITE-ProRule" id="PRU01379"/>
    </source>
</evidence>
<dbReference type="SUPFAM" id="SSF53187">
    <property type="entry name" value="Zn-dependent exopeptidases"/>
    <property type="match status" value="1"/>
</dbReference>
<feature type="transmembrane region" description="Helical" evidence="9">
    <location>
        <begin position="489"/>
        <end position="512"/>
    </location>
</feature>
<name>A0AAU9JU66_9CILI</name>
<keyword evidence="6" id="KW-0482">Metalloprotease</keyword>
<gene>
    <name evidence="12" type="ORF">BSTOLATCC_MIC47926</name>
</gene>
<evidence type="ECO:0000256" key="6">
    <source>
        <dbReference type="ARBA" id="ARBA00023049"/>
    </source>
</evidence>
<evidence type="ECO:0000256" key="1">
    <source>
        <dbReference type="ARBA" id="ARBA00001947"/>
    </source>
</evidence>
<evidence type="ECO:0000256" key="8">
    <source>
        <dbReference type="SAM" id="MobiDB-lite"/>
    </source>
</evidence>
<proteinExistence type="inferred from homology"/>
<keyword evidence="13" id="KW-1185">Reference proteome</keyword>
<feature type="chain" id="PRO_5043392590" description="Peptidase M14 domain-containing protein" evidence="10">
    <location>
        <begin position="16"/>
        <end position="561"/>
    </location>
</feature>
<accession>A0AAU9JU66</accession>
<dbReference type="GO" id="GO:0005615">
    <property type="term" value="C:extracellular space"/>
    <property type="evidence" value="ECO:0007669"/>
    <property type="project" value="TreeGrafter"/>
</dbReference>
<dbReference type="Proteomes" id="UP001162131">
    <property type="component" value="Unassembled WGS sequence"/>
</dbReference>
<keyword evidence="4" id="KW-0378">Hydrolase</keyword>
<comment type="caution">
    <text evidence="12">The sequence shown here is derived from an EMBL/GenBank/DDBJ whole genome shotgun (WGS) entry which is preliminary data.</text>
</comment>
<keyword evidence="10" id="KW-0732">Signal</keyword>
<keyword evidence="9" id="KW-0472">Membrane</keyword>
<dbReference type="GO" id="GO:0004181">
    <property type="term" value="F:metallocarboxypeptidase activity"/>
    <property type="evidence" value="ECO:0007669"/>
    <property type="project" value="InterPro"/>
</dbReference>
<evidence type="ECO:0000259" key="11">
    <source>
        <dbReference type="PROSITE" id="PS52035"/>
    </source>
</evidence>
<dbReference type="PROSITE" id="PS52035">
    <property type="entry name" value="PEPTIDASE_M14"/>
    <property type="match status" value="1"/>
</dbReference>
<dbReference type="EMBL" id="CAJZBQ010000047">
    <property type="protein sequence ID" value="CAG9329095.1"/>
    <property type="molecule type" value="Genomic_DNA"/>
</dbReference>
<feature type="domain" description="Peptidase M14" evidence="11">
    <location>
        <begin position="28"/>
        <end position="319"/>
    </location>
</feature>
<dbReference type="GO" id="GO:0006508">
    <property type="term" value="P:proteolysis"/>
    <property type="evidence" value="ECO:0007669"/>
    <property type="project" value="UniProtKB-KW"/>
</dbReference>
<evidence type="ECO:0000256" key="9">
    <source>
        <dbReference type="SAM" id="Phobius"/>
    </source>
</evidence>
<keyword evidence="3" id="KW-0645">Protease</keyword>
<feature type="signal peptide" evidence="10">
    <location>
        <begin position="1"/>
        <end position="15"/>
    </location>
</feature>
<protein>
    <recommendedName>
        <fullName evidence="11">Peptidase M14 domain-containing protein</fullName>
    </recommendedName>
</protein>
<evidence type="ECO:0000313" key="13">
    <source>
        <dbReference type="Proteomes" id="UP001162131"/>
    </source>
</evidence>
<comment type="similarity">
    <text evidence="2 7">Belongs to the peptidase M14 family.</text>
</comment>
<dbReference type="PANTHER" id="PTHR11705">
    <property type="entry name" value="PROTEASE FAMILY M14 CARBOXYPEPTIDASE A,B"/>
    <property type="match status" value="1"/>
</dbReference>
<sequence length="561" mass="62274">MKITVWVLTALKVLALWNDTVSTGSLGGYFTYNEIQNDMISLVSEFPNLVSSGTVGSTYKGEEIKYLKIELAEGLAQEERTGIMITAAQFAGYPIGPSQVMYIAKALANTYKDDINEEFILSVSTVWLIPVINVDAYMLMETEYSTNKNFPVNLKNLNMTGCATTGEGGVNLDRNWGFDWNSGHSSHNPCDSAYNGYKSFSESETLALKNFVESKHISVWIHYDRSEDACITPYTSSGKSKFTGPAKHFFKGLQKSLPKTTTFGSIKEVYGDKEDGTLIDYAYSEGIIAFEIGINHTKTPSLSIFDKYYDSAMYSMERANYCLNLEVKTIEFYCDDGPYSCDSKNSSSYIIYQINVENSGLYDTESLKVSFVSNNAETSEYKISPTKLIKLEDGKKISYNMTVIAANATYISVEADFEVSSSEIANFSLIVEKEKVKGAKSSVLINYQVSVINEKVPVYDHVSQSLTISYKVVNPDDGGDDDNSNKKGIAIGIGLGFGVVLIIIVIGVIFYCKKNRKGQDLKQPNNQEIPNSLPQFEFDKGRELNVPPKRFSPASLEDSRV</sequence>
<dbReference type="Gene3D" id="3.40.630.10">
    <property type="entry name" value="Zn peptidases"/>
    <property type="match status" value="1"/>
</dbReference>
<dbReference type="GO" id="GO:0008270">
    <property type="term" value="F:zinc ion binding"/>
    <property type="evidence" value="ECO:0007669"/>
    <property type="project" value="InterPro"/>
</dbReference>
<reference evidence="12" key="1">
    <citation type="submission" date="2021-09" db="EMBL/GenBank/DDBJ databases">
        <authorList>
            <consortium name="AG Swart"/>
            <person name="Singh M."/>
            <person name="Singh A."/>
            <person name="Seah K."/>
            <person name="Emmerich C."/>
        </authorList>
    </citation>
    <scope>NUCLEOTIDE SEQUENCE</scope>
    <source>
        <strain evidence="12">ATCC30299</strain>
    </source>
</reference>
<evidence type="ECO:0000256" key="3">
    <source>
        <dbReference type="ARBA" id="ARBA00022670"/>
    </source>
</evidence>
<dbReference type="AlphaFoldDB" id="A0AAU9JU66"/>
<keyword evidence="9" id="KW-0812">Transmembrane</keyword>
<evidence type="ECO:0000313" key="12">
    <source>
        <dbReference type="EMBL" id="CAG9329095.1"/>
    </source>
</evidence>
<feature type="region of interest" description="Disordered" evidence="8">
    <location>
        <begin position="540"/>
        <end position="561"/>
    </location>
</feature>
<evidence type="ECO:0000256" key="10">
    <source>
        <dbReference type="SAM" id="SignalP"/>
    </source>
</evidence>
<comment type="cofactor">
    <cofactor evidence="1">
        <name>Zn(2+)</name>
        <dbReference type="ChEBI" id="CHEBI:29105"/>
    </cofactor>
</comment>
<evidence type="ECO:0000256" key="2">
    <source>
        <dbReference type="ARBA" id="ARBA00005988"/>
    </source>
</evidence>